<dbReference type="GO" id="GO:0043153">
    <property type="term" value="P:entrainment of circadian clock by photoperiod"/>
    <property type="evidence" value="ECO:0007669"/>
    <property type="project" value="TreeGrafter"/>
</dbReference>
<dbReference type="GO" id="GO:0005737">
    <property type="term" value="C:cytoplasm"/>
    <property type="evidence" value="ECO:0007669"/>
    <property type="project" value="UniProtKB-SubCell"/>
</dbReference>
<sequence length="135" mass="15509">DDVLFAEITENIATRVKLYNGVPTPEQLGYDPEGREDMQYIGGETYALKLLKQRLVTEEEAFINFFILPEQTKQDLLGPPMSLTAAISIGCLSVRKFYWDIQDVYFKIHGEDSPPIQNLMAGLIWREFFICRSIN</sequence>
<feature type="non-terminal residue" evidence="11">
    <location>
        <position position="135"/>
    </location>
</feature>
<evidence type="ECO:0000256" key="10">
    <source>
        <dbReference type="ARBA" id="ARBA00023242"/>
    </source>
</evidence>
<dbReference type="SUPFAM" id="SSF48173">
    <property type="entry name" value="Cryptochrome/photolyase FAD-binding domain"/>
    <property type="match status" value="1"/>
</dbReference>
<dbReference type="AlphaFoldDB" id="A0AAV2SW03"/>
<keyword evidence="7" id="KW-0547">Nucleotide-binding</keyword>
<dbReference type="GO" id="GO:0071949">
    <property type="term" value="F:FAD binding"/>
    <property type="evidence" value="ECO:0007669"/>
    <property type="project" value="TreeGrafter"/>
</dbReference>
<reference evidence="11 12" key="1">
    <citation type="submission" date="2024-05" db="EMBL/GenBank/DDBJ databases">
        <authorList>
            <person name="Wallberg A."/>
        </authorList>
    </citation>
    <scope>NUCLEOTIDE SEQUENCE [LARGE SCALE GENOMIC DNA]</scope>
</reference>
<name>A0AAV2SW03_MEGNR</name>
<evidence type="ECO:0000256" key="4">
    <source>
        <dbReference type="ARBA" id="ARBA00021159"/>
    </source>
</evidence>
<evidence type="ECO:0000256" key="6">
    <source>
        <dbReference type="ARBA" id="ARBA00022491"/>
    </source>
</evidence>
<evidence type="ECO:0000256" key="9">
    <source>
        <dbReference type="ARBA" id="ARBA00023170"/>
    </source>
</evidence>
<evidence type="ECO:0000256" key="5">
    <source>
        <dbReference type="ARBA" id="ARBA00022490"/>
    </source>
</evidence>
<organism evidence="11 12">
    <name type="scientific">Meganyctiphanes norvegica</name>
    <name type="common">Northern krill</name>
    <name type="synonym">Thysanopoda norvegica</name>
    <dbReference type="NCBI Taxonomy" id="48144"/>
    <lineage>
        <taxon>Eukaryota</taxon>
        <taxon>Metazoa</taxon>
        <taxon>Ecdysozoa</taxon>
        <taxon>Arthropoda</taxon>
        <taxon>Crustacea</taxon>
        <taxon>Multicrustacea</taxon>
        <taxon>Malacostraca</taxon>
        <taxon>Eumalacostraca</taxon>
        <taxon>Eucarida</taxon>
        <taxon>Euphausiacea</taxon>
        <taxon>Euphausiidae</taxon>
        <taxon>Meganyctiphanes</taxon>
    </lineage>
</organism>
<dbReference type="InterPro" id="IPR036134">
    <property type="entry name" value="Crypto/Photolyase_FAD-like_sf"/>
</dbReference>
<evidence type="ECO:0000256" key="8">
    <source>
        <dbReference type="ARBA" id="ARBA00023108"/>
    </source>
</evidence>
<dbReference type="GO" id="GO:0032922">
    <property type="term" value="P:circadian regulation of gene expression"/>
    <property type="evidence" value="ECO:0007669"/>
    <property type="project" value="TreeGrafter"/>
</dbReference>
<dbReference type="GO" id="GO:0005634">
    <property type="term" value="C:nucleus"/>
    <property type="evidence" value="ECO:0007669"/>
    <property type="project" value="UniProtKB-SubCell"/>
</dbReference>
<evidence type="ECO:0000313" key="12">
    <source>
        <dbReference type="Proteomes" id="UP001497623"/>
    </source>
</evidence>
<dbReference type="PANTHER" id="PTHR11455">
    <property type="entry name" value="CRYPTOCHROME"/>
    <property type="match status" value="1"/>
</dbReference>
<comment type="subcellular location">
    <subcellularLocation>
        <location evidence="2">Cytoplasm</location>
    </subcellularLocation>
    <subcellularLocation>
        <location evidence="1">Nucleus</location>
    </subcellularLocation>
</comment>
<dbReference type="Proteomes" id="UP001497623">
    <property type="component" value="Unassembled WGS sequence"/>
</dbReference>
<comment type="similarity">
    <text evidence="3">Belongs to the DNA photolyase class-1 family.</text>
</comment>
<keyword evidence="9" id="KW-0675">Receptor</keyword>
<keyword evidence="6" id="KW-0678">Repressor</keyword>
<keyword evidence="12" id="KW-1185">Reference proteome</keyword>
<evidence type="ECO:0000313" key="11">
    <source>
        <dbReference type="EMBL" id="CAL4241060.1"/>
    </source>
</evidence>
<dbReference type="Gene3D" id="1.25.40.80">
    <property type="match status" value="1"/>
</dbReference>
<evidence type="ECO:0000256" key="7">
    <source>
        <dbReference type="ARBA" id="ARBA00022741"/>
    </source>
</evidence>
<evidence type="ECO:0000256" key="3">
    <source>
        <dbReference type="ARBA" id="ARBA00005862"/>
    </source>
</evidence>
<feature type="non-terminal residue" evidence="11">
    <location>
        <position position="1"/>
    </location>
</feature>
<dbReference type="EMBL" id="CAXKWB010128831">
    <property type="protein sequence ID" value="CAL4241060.1"/>
    <property type="molecule type" value="Genomic_DNA"/>
</dbReference>
<dbReference type="GO" id="GO:0045892">
    <property type="term" value="P:negative regulation of DNA-templated transcription"/>
    <property type="evidence" value="ECO:0007669"/>
    <property type="project" value="TreeGrafter"/>
</dbReference>
<accession>A0AAV2SW03</accession>
<evidence type="ECO:0000256" key="1">
    <source>
        <dbReference type="ARBA" id="ARBA00004123"/>
    </source>
</evidence>
<keyword evidence="5" id="KW-0963">Cytoplasm</keyword>
<comment type="caution">
    <text evidence="11">The sequence shown here is derived from an EMBL/GenBank/DDBJ whole genome shotgun (WGS) entry which is preliminary data.</text>
</comment>
<dbReference type="PANTHER" id="PTHR11455:SF17">
    <property type="entry name" value="CRYPTOCHROME-1"/>
    <property type="match status" value="1"/>
</dbReference>
<keyword evidence="10" id="KW-0539">Nucleus</keyword>
<evidence type="ECO:0000256" key="2">
    <source>
        <dbReference type="ARBA" id="ARBA00004496"/>
    </source>
</evidence>
<protein>
    <recommendedName>
        <fullName evidence="4">Cryptochrome-1</fullName>
    </recommendedName>
</protein>
<proteinExistence type="inferred from homology"/>
<dbReference type="GO" id="GO:0003677">
    <property type="term" value="F:DNA binding"/>
    <property type="evidence" value="ECO:0007669"/>
    <property type="project" value="TreeGrafter"/>
</dbReference>
<dbReference type="InterPro" id="IPR002081">
    <property type="entry name" value="Cryptochrome/DNA_photolyase_1"/>
</dbReference>
<gene>
    <name evidence="11" type="ORF">MNOR_LOCUS40654</name>
</gene>
<keyword evidence="8" id="KW-0090">Biological rhythms</keyword>